<evidence type="ECO:0000256" key="4">
    <source>
        <dbReference type="ARBA" id="ARBA00022753"/>
    </source>
</evidence>
<organism evidence="10 11">
    <name type="scientific">Coptotermes formosanus</name>
    <name type="common">Formosan subterranean termite</name>
    <dbReference type="NCBI Taxonomy" id="36987"/>
    <lineage>
        <taxon>Eukaryota</taxon>
        <taxon>Metazoa</taxon>
        <taxon>Ecdysozoa</taxon>
        <taxon>Arthropoda</taxon>
        <taxon>Hexapoda</taxon>
        <taxon>Insecta</taxon>
        <taxon>Pterygota</taxon>
        <taxon>Neoptera</taxon>
        <taxon>Polyneoptera</taxon>
        <taxon>Dictyoptera</taxon>
        <taxon>Blattodea</taxon>
        <taxon>Blattoidea</taxon>
        <taxon>Termitoidae</taxon>
        <taxon>Rhinotermitidae</taxon>
        <taxon>Coptotermes</taxon>
    </lineage>
</organism>
<dbReference type="OrthoDB" id="10260857at2759"/>
<dbReference type="CDD" id="cd11685">
    <property type="entry name" value="UEV_TSG101-like"/>
    <property type="match status" value="1"/>
</dbReference>
<name>A0A6L2Q2Y0_COPFO</name>
<evidence type="ECO:0000256" key="2">
    <source>
        <dbReference type="ARBA" id="ARBA00007617"/>
    </source>
</evidence>
<comment type="function">
    <text evidence="6">Component of the ESCRT-I complex, a regulator of vesicular trafficking process. Required for the sorting of endocytic ubiquitinated cargos into multivesicular bodies. May be involved in cell growth and differentiation.</text>
</comment>
<evidence type="ECO:0000313" key="11">
    <source>
        <dbReference type="Proteomes" id="UP000502823"/>
    </source>
</evidence>
<comment type="similarity">
    <text evidence="2">Belongs to the VPS37 family.</text>
</comment>
<evidence type="ECO:0000256" key="3">
    <source>
        <dbReference type="ARBA" id="ARBA00022448"/>
    </source>
</evidence>
<comment type="caution">
    <text evidence="10">The sequence shown here is derived from an EMBL/GenBank/DDBJ whole genome shotgun (WGS) entry which is preliminary data.</text>
</comment>
<evidence type="ECO:0000256" key="5">
    <source>
        <dbReference type="ARBA" id="ARBA00022927"/>
    </source>
</evidence>
<dbReference type="InterPro" id="IPR009851">
    <property type="entry name" value="Mod_r"/>
</dbReference>
<accession>A0A6L2Q2Y0</accession>
<keyword evidence="4" id="KW-0967">Endosome</keyword>
<dbReference type="GO" id="GO:0006612">
    <property type="term" value="P:protein targeting to membrane"/>
    <property type="evidence" value="ECO:0007669"/>
    <property type="project" value="TreeGrafter"/>
</dbReference>
<keyword evidence="5 7" id="KW-0653">Protein transport</keyword>
<dbReference type="PROSITE" id="PS51314">
    <property type="entry name" value="VPS37_C"/>
    <property type="match status" value="1"/>
</dbReference>
<protein>
    <recommendedName>
        <fullName evidence="9">VPS37 C-terminal domain-containing protein</fullName>
    </recommendedName>
</protein>
<dbReference type="AlphaFoldDB" id="A0A6L2Q2Y0"/>
<dbReference type="PANTHER" id="PTHR13678:SF25">
    <property type="entry name" value="EG:115C2.5 PROTEIN"/>
    <property type="match status" value="1"/>
</dbReference>
<dbReference type="InterPro" id="IPR037202">
    <property type="entry name" value="ESCRT_assembly_dom"/>
</dbReference>
<feature type="domain" description="VPS37 C-terminal" evidence="9">
    <location>
        <begin position="230"/>
        <end position="313"/>
    </location>
</feature>
<evidence type="ECO:0000259" key="9">
    <source>
        <dbReference type="PROSITE" id="PS51314"/>
    </source>
</evidence>
<evidence type="ECO:0000256" key="8">
    <source>
        <dbReference type="SAM" id="MobiDB-lite"/>
    </source>
</evidence>
<evidence type="ECO:0000313" key="10">
    <source>
        <dbReference type="EMBL" id="GFG37105.1"/>
    </source>
</evidence>
<sequence length="313" mass="35401">MFMKTLHISSAKLHTETCHPAATFVTEIQEDVEYRVEFSAGGHGMAIQVSLPPEFPLEKPVLKVSPQIDHPWVNEQCEIISAPGLMNFTIHSDLGRVVQAVIREFERRPPHLVGEPAESSSATSHKGQEACSSGRTSPVHVMPEFTPQQVPSFPELLDLSTTQLQQLIQSEDRLDEFINRLPPMQRLNNTVDDMITKNEELAKENLSKHPQLQKLDHSIRKKLDALSVVRNSYESLTQEYQRLSGKYAPGSIKESLRLAVLRADEESERIAEQFLGGKMSVDQFVSKYLKKRTVSGQGAMFTLRCVCNEFKFW</sequence>
<dbReference type="GO" id="GO:0000813">
    <property type="term" value="C:ESCRT I complex"/>
    <property type="evidence" value="ECO:0007669"/>
    <property type="project" value="TreeGrafter"/>
</dbReference>
<feature type="region of interest" description="Disordered" evidence="8">
    <location>
        <begin position="109"/>
        <end position="137"/>
    </location>
</feature>
<dbReference type="GO" id="GO:0031902">
    <property type="term" value="C:late endosome membrane"/>
    <property type="evidence" value="ECO:0007669"/>
    <property type="project" value="UniProtKB-SubCell"/>
</dbReference>
<reference evidence="11" key="1">
    <citation type="submission" date="2020-01" db="EMBL/GenBank/DDBJ databases">
        <title>Draft genome sequence of the Termite Coptotermes fromosanus.</title>
        <authorList>
            <person name="Itakura S."/>
            <person name="Yosikawa Y."/>
            <person name="Umezawa K."/>
        </authorList>
    </citation>
    <scope>NUCLEOTIDE SEQUENCE [LARGE SCALE GENOMIC DNA]</scope>
</reference>
<keyword evidence="3 7" id="KW-0813">Transport</keyword>
<dbReference type="EMBL" id="BLKM01000674">
    <property type="protein sequence ID" value="GFG37105.1"/>
    <property type="molecule type" value="Genomic_DNA"/>
</dbReference>
<evidence type="ECO:0000256" key="1">
    <source>
        <dbReference type="ARBA" id="ARBA00004633"/>
    </source>
</evidence>
<dbReference type="PANTHER" id="PTHR13678">
    <property type="entry name" value="VACUOLAR PROTEIN SORTING-ASSOCIATED PROTEIN 37"/>
    <property type="match status" value="1"/>
</dbReference>
<dbReference type="InParanoid" id="A0A6L2Q2Y0"/>
<proteinExistence type="inferred from homology"/>
<evidence type="ECO:0000256" key="7">
    <source>
        <dbReference type="PROSITE-ProRule" id="PRU00646"/>
    </source>
</evidence>
<gene>
    <name evidence="10" type="ORF">Cfor_06539</name>
</gene>
<dbReference type="GO" id="GO:0043162">
    <property type="term" value="P:ubiquitin-dependent protein catabolic process via the multivesicular body sorting pathway"/>
    <property type="evidence" value="ECO:0007669"/>
    <property type="project" value="TreeGrafter"/>
</dbReference>
<keyword evidence="11" id="KW-1185">Reference proteome</keyword>
<dbReference type="Proteomes" id="UP000502823">
    <property type="component" value="Unassembled WGS sequence"/>
</dbReference>
<dbReference type="SUPFAM" id="SSF140111">
    <property type="entry name" value="Endosomal sorting complex assembly domain"/>
    <property type="match status" value="1"/>
</dbReference>
<dbReference type="Pfam" id="PF07200">
    <property type="entry name" value="Mod_r"/>
    <property type="match status" value="1"/>
</dbReference>
<evidence type="ECO:0000256" key="6">
    <source>
        <dbReference type="ARBA" id="ARBA00025010"/>
    </source>
</evidence>
<dbReference type="Gene3D" id="1.10.287.660">
    <property type="entry name" value="Helix hairpin bin"/>
    <property type="match status" value="1"/>
</dbReference>
<feature type="compositionally biased region" description="Polar residues" evidence="8">
    <location>
        <begin position="118"/>
        <end position="136"/>
    </location>
</feature>
<dbReference type="InterPro" id="IPR029012">
    <property type="entry name" value="Helix_hairpin_bin_sf"/>
</dbReference>
<comment type="subcellular location">
    <subcellularLocation>
        <location evidence="1">Late endosome membrane</location>
        <topology evidence="1">Peripheral membrane protein</topology>
    </subcellularLocation>
</comment>
<dbReference type="GO" id="GO:0006623">
    <property type="term" value="P:protein targeting to vacuole"/>
    <property type="evidence" value="ECO:0007669"/>
    <property type="project" value="TreeGrafter"/>
</dbReference>